<dbReference type="Proteomes" id="UP000323386">
    <property type="component" value="Unassembled WGS sequence"/>
</dbReference>
<feature type="compositionally biased region" description="Low complexity" evidence="1">
    <location>
        <begin position="587"/>
        <end position="598"/>
    </location>
</feature>
<keyword evidence="3" id="KW-1185">Reference proteome</keyword>
<reference evidence="2 3" key="1">
    <citation type="submission" date="2018-03" db="EMBL/GenBank/DDBJ databases">
        <authorList>
            <person name="Guldener U."/>
        </authorList>
    </citation>
    <scope>NUCLEOTIDE SEQUENCE [LARGE SCALE GENOMIC DNA]</scope>
    <source>
        <strain evidence="2 3">DAOM196992</strain>
    </source>
</reference>
<organism evidence="2 3">
    <name type="scientific">Pseudozyma flocculosa</name>
    <dbReference type="NCBI Taxonomy" id="84751"/>
    <lineage>
        <taxon>Eukaryota</taxon>
        <taxon>Fungi</taxon>
        <taxon>Dikarya</taxon>
        <taxon>Basidiomycota</taxon>
        <taxon>Ustilaginomycotina</taxon>
        <taxon>Ustilaginomycetes</taxon>
        <taxon>Ustilaginales</taxon>
        <taxon>Ustilaginaceae</taxon>
        <taxon>Pseudozyma</taxon>
    </lineage>
</organism>
<sequence>MHRDPPVHQGPHLQRPSAWRSTYPTAQQRRDLVIGIESQAHRLSLVVLDASDRLAILYVHHVVFNTDLDAMASRLIHALDILLERCAGDGRIDLSRVRAIGCCGAIDMPLCLTVEANEMLARLSPRLSLPCQLATPSFALSDTVPAASNDRAPLDGVASAMPAFPTVSSQQQGSKDPPGAFAEGIARLCGRGASIQPSLYTTPSASTAHTTTDAGLVASLLAGRVVGMSKSVAAATGLAAIDELEHEPPRWSGDRLASIGGETLVPQLAAKLGPIDSAAVSPAQRQQQNTVSHWLQQRFGFDRSCIVAPCLPSSVAAFLSFLPQDNDIGLGTSSTHDEMIVPLSDPRALPSLDAPAQLLPDPVDPSRRWLAVVRFEGAAEARQIARDTSASGRWSTFSKVVHAVPFGATPSLDDKRYALFAPRGPRRGLHRFEAGEAVPAFGDTRADPRVVLEGQAMAMRSALEDIATSAAAAAAAASGAADDERGGTRRRAATLRPQPRRVYGWGKAAGDPSVASVVRDVVGGSVVVARDDVERASETPKPLPRARRAMVGAALYGLFEADASRFDSFERVVEQTYGLAAPHTDVPLSPTSTSSWTPHAARRTRVQRDANGRQGSEVAINVDARRLVEVAAPDAVMVDVYSALLVEHRRLATVLAKAQTRNES</sequence>
<dbReference type="EMBL" id="OOIP01000006">
    <property type="protein sequence ID" value="SPO37333.1"/>
    <property type="molecule type" value="Genomic_DNA"/>
</dbReference>
<proteinExistence type="predicted"/>
<feature type="region of interest" description="Disordered" evidence="1">
    <location>
        <begin position="1"/>
        <end position="20"/>
    </location>
</feature>
<dbReference type="AlphaFoldDB" id="A0A5C3EYJ0"/>
<evidence type="ECO:0000313" key="3">
    <source>
        <dbReference type="Proteomes" id="UP000323386"/>
    </source>
</evidence>
<feature type="region of interest" description="Disordered" evidence="1">
    <location>
        <begin position="584"/>
        <end position="614"/>
    </location>
</feature>
<gene>
    <name evidence="2" type="ORF">PSFLO_02806</name>
</gene>
<name>A0A5C3EYJ0_9BASI</name>
<dbReference type="OrthoDB" id="1728974at2759"/>
<dbReference type="Gene3D" id="3.30.420.40">
    <property type="match status" value="2"/>
</dbReference>
<accession>A0A5C3EYJ0</accession>
<protein>
    <submittedName>
        <fullName evidence="2">Uncharacterized protein</fullName>
    </submittedName>
</protein>
<evidence type="ECO:0000313" key="2">
    <source>
        <dbReference type="EMBL" id="SPO37333.1"/>
    </source>
</evidence>
<evidence type="ECO:0000256" key="1">
    <source>
        <dbReference type="SAM" id="MobiDB-lite"/>
    </source>
</evidence>